<proteinExistence type="predicted"/>
<organism evidence="1">
    <name type="scientific">hydrothermal vent metagenome</name>
    <dbReference type="NCBI Taxonomy" id="652676"/>
    <lineage>
        <taxon>unclassified sequences</taxon>
        <taxon>metagenomes</taxon>
        <taxon>ecological metagenomes</taxon>
    </lineage>
</organism>
<protein>
    <submittedName>
        <fullName evidence="1">Uncharacterized protein</fullName>
    </submittedName>
</protein>
<evidence type="ECO:0000313" key="1">
    <source>
        <dbReference type="EMBL" id="SFV51886.1"/>
    </source>
</evidence>
<accession>A0A1W1BEA9</accession>
<dbReference type="EMBL" id="FPHH01000014">
    <property type="protein sequence ID" value="SFV51886.1"/>
    <property type="molecule type" value="Genomic_DNA"/>
</dbReference>
<reference evidence="1" key="1">
    <citation type="submission" date="2016-10" db="EMBL/GenBank/DDBJ databases">
        <authorList>
            <person name="de Groot N.N."/>
        </authorList>
    </citation>
    <scope>NUCLEOTIDE SEQUENCE</scope>
</reference>
<gene>
    <name evidence="1" type="ORF">MNB_SM-5-419</name>
</gene>
<sequence length="90" mass="10589">MIYTFNDEVISLENLTRLYGAVVIDMQGEVAEMSLEWFELYGDKVKLLHYALVFDYTPPGENQRDKKVLEFTTKEELIVTMQEVAKFFQK</sequence>
<dbReference type="AlphaFoldDB" id="A0A1W1BEA9"/>
<name>A0A1W1BEA9_9ZZZZ</name>